<proteinExistence type="predicted"/>
<dbReference type="InterPro" id="IPR036465">
    <property type="entry name" value="vWFA_dom_sf"/>
</dbReference>
<dbReference type="STRING" id="1349421.OI18_10040"/>
<organism evidence="1 2">
    <name type="scientific">Flavihumibacter solisilvae</name>
    <dbReference type="NCBI Taxonomy" id="1349421"/>
    <lineage>
        <taxon>Bacteria</taxon>
        <taxon>Pseudomonadati</taxon>
        <taxon>Bacteroidota</taxon>
        <taxon>Chitinophagia</taxon>
        <taxon>Chitinophagales</taxon>
        <taxon>Chitinophagaceae</taxon>
        <taxon>Flavihumibacter</taxon>
    </lineage>
</organism>
<keyword evidence="2" id="KW-1185">Reference proteome</keyword>
<dbReference type="AlphaFoldDB" id="A0A0C1LHL2"/>
<accession>A0A0C1LHL2</accession>
<dbReference type="SUPFAM" id="SSF53300">
    <property type="entry name" value="vWA-like"/>
    <property type="match status" value="1"/>
</dbReference>
<evidence type="ECO:0008006" key="3">
    <source>
        <dbReference type="Google" id="ProtNLM"/>
    </source>
</evidence>
<gene>
    <name evidence="1" type="ORF">OI18_10040</name>
</gene>
<dbReference type="Proteomes" id="UP000031408">
    <property type="component" value="Unassembled WGS sequence"/>
</dbReference>
<sequence length="383" mass="42315">MVSPAKPVEKKAVSQATVAAPGTNPHKEIAMTAEPSKIQVAILLDVSNSMDGLIEQAKAQLWNMVSVLGKAKCDGQAPRVELALYEYGRLTNKVGKGYVEQISPFTTDLDLVSRNLFRLNTNGGDEYCGQVMLTSLSELPWSGGNNNYKVIFIAGNEDFLQGSIPFTKACVLAKQKGVIVNTIYCGDRMQGIREHWNLGSECGNGSYTFINSDARIQDIATPYDQPLIELNEKLNKTYVGYGRKAAEGKAMQEQVDQANYKVHSSVAVKRISVKGKKELYRNDSWDLVDAEAANPGFVTTVKPGDLPDTLKGKSPEEIKKYIHTLSADRDRIQKEIAALSVKREAFLTQARSENSSNTDQTLETEVEKIIRQQAARFNMKLDK</sequence>
<reference evidence="1 2" key="1">
    <citation type="submission" date="2014-11" db="EMBL/GenBank/DDBJ databases">
        <title>Genome sequence of Flavihumibacter solisilvae 3-3.</title>
        <authorList>
            <person name="Zhou G."/>
            <person name="Li M."/>
            <person name="Wang G."/>
        </authorList>
    </citation>
    <scope>NUCLEOTIDE SEQUENCE [LARGE SCALE GENOMIC DNA]</scope>
    <source>
        <strain evidence="1 2">3-3</strain>
    </source>
</reference>
<evidence type="ECO:0000313" key="2">
    <source>
        <dbReference type="Proteomes" id="UP000031408"/>
    </source>
</evidence>
<dbReference type="EMBL" id="JSVC01000010">
    <property type="protein sequence ID" value="KIC94848.1"/>
    <property type="molecule type" value="Genomic_DNA"/>
</dbReference>
<evidence type="ECO:0000313" key="1">
    <source>
        <dbReference type="EMBL" id="KIC94848.1"/>
    </source>
</evidence>
<protein>
    <recommendedName>
        <fullName evidence="3">von Willebrand factor type A</fullName>
    </recommendedName>
</protein>
<name>A0A0C1LHL2_9BACT</name>
<dbReference type="Gene3D" id="3.40.50.410">
    <property type="entry name" value="von Willebrand factor, type A domain"/>
    <property type="match status" value="1"/>
</dbReference>
<comment type="caution">
    <text evidence="1">The sequence shown here is derived from an EMBL/GenBank/DDBJ whole genome shotgun (WGS) entry which is preliminary data.</text>
</comment>